<evidence type="ECO:0000313" key="3">
    <source>
        <dbReference type="Proteomes" id="UP001589858"/>
    </source>
</evidence>
<dbReference type="Pfam" id="PF02627">
    <property type="entry name" value="CMD"/>
    <property type="match status" value="1"/>
</dbReference>
<gene>
    <name evidence="2" type="ORF">ACFFF8_06395</name>
</gene>
<dbReference type="SUPFAM" id="SSF69118">
    <property type="entry name" value="AhpD-like"/>
    <property type="match status" value="2"/>
</dbReference>
<keyword evidence="3" id="KW-1185">Reference proteome</keyword>
<accession>A0ABV6S7Z2</accession>
<protein>
    <submittedName>
        <fullName evidence="2">Carboxymuconolactone decarboxylase family protein</fullName>
    </submittedName>
</protein>
<organism evidence="2 3">
    <name type="scientific">Novosphingobium clariflavum</name>
    <dbReference type="NCBI Taxonomy" id="2029884"/>
    <lineage>
        <taxon>Bacteria</taxon>
        <taxon>Pseudomonadati</taxon>
        <taxon>Pseudomonadota</taxon>
        <taxon>Alphaproteobacteria</taxon>
        <taxon>Sphingomonadales</taxon>
        <taxon>Sphingomonadaceae</taxon>
        <taxon>Novosphingobium</taxon>
    </lineage>
</organism>
<evidence type="ECO:0000259" key="1">
    <source>
        <dbReference type="Pfam" id="PF02627"/>
    </source>
</evidence>
<dbReference type="PANTHER" id="PTHR33930">
    <property type="entry name" value="ALKYL HYDROPEROXIDE REDUCTASE AHPD"/>
    <property type="match status" value="1"/>
</dbReference>
<evidence type="ECO:0000313" key="2">
    <source>
        <dbReference type="EMBL" id="MFC0684218.1"/>
    </source>
</evidence>
<proteinExistence type="predicted"/>
<name>A0ABV6S7Z2_9SPHN</name>
<dbReference type="EMBL" id="JBHLTM010000026">
    <property type="protein sequence ID" value="MFC0684218.1"/>
    <property type="molecule type" value="Genomic_DNA"/>
</dbReference>
<dbReference type="Gene3D" id="1.20.1290.10">
    <property type="entry name" value="AhpD-like"/>
    <property type="match status" value="2"/>
</dbReference>
<reference evidence="2 3" key="1">
    <citation type="submission" date="2024-09" db="EMBL/GenBank/DDBJ databases">
        <authorList>
            <person name="Sun Q."/>
            <person name="Mori K."/>
        </authorList>
    </citation>
    <scope>NUCLEOTIDE SEQUENCE [LARGE SCALE GENOMIC DNA]</scope>
    <source>
        <strain evidence="2 3">CICC 11035S</strain>
    </source>
</reference>
<feature type="domain" description="Carboxymuconolactone decarboxylase-like" evidence="1">
    <location>
        <begin position="33"/>
        <end position="101"/>
    </location>
</feature>
<sequence length="250" mass="27001">MKSEAEMQAFKRRYIEARGYWAEFNDGLLEHVPEWLDAYLAYSSTPARTGPLSARMRELIYVAVDGSTTHLFQAGLEIHIRIALEAGCTPAELIEVLCIATLQGLDSVAMGMDLLGEELARRGQALTTSAKGAQALSRHEALRGASPRWLEAMGAVSPEWTEALAGVFETADRTSALTRAERALIRLALASSPTHLARQAVRAEVREALDAGASPEEIAQVFQLVAHLGLHACSEGVPAIVRAAAERDQA</sequence>
<dbReference type="RefSeq" id="WP_267218174.1">
    <property type="nucleotide sequence ID" value="NZ_JAPCWC010000001.1"/>
</dbReference>
<dbReference type="InterPro" id="IPR003779">
    <property type="entry name" value="CMD-like"/>
</dbReference>
<dbReference type="Proteomes" id="UP001589858">
    <property type="component" value="Unassembled WGS sequence"/>
</dbReference>
<dbReference type="InterPro" id="IPR029032">
    <property type="entry name" value="AhpD-like"/>
</dbReference>
<comment type="caution">
    <text evidence="2">The sequence shown here is derived from an EMBL/GenBank/DDBJ whole genome shotgun (WGS) entry which is preliminary data.</text>
</comment>
<dbReference type="PANTHER" id="PTHR33930:SF2">
    <property type="entry name" value="BLR3452 PROTEIN"/>
    <property type="match status" value="1"/>
</dbReference>